<dbReference type="PANTHER" id="PTHR15337:SF11">
    <property type="entry name" value="THIOREDOXIN DOMAIN-CONTAINING PROTEIN"/>
    <property type="match status" value="1"/>
</dbReference>
<keyword evidence="1" id="KW-0732">Signal</keyword>
<dbReference type="Pfam" id="PF13098">
    <property type="entry name" value="Thioredoxin_2"/>
    <property type="match status" value="1"/>
</dbReference>
<dbReference type="Gene3D" id="3.40.30.10">
    <property type="entry name" value="Glutaredoxin"/>
    <property type="match status" value="1"/>
</dbReference>
<proteinExistence type="predicted"/>
<dbReference type="InterPro" id="IPR012336">
    <property type="entry name" value="Thioredoxin-like_fold"/>
</dbReference>
<dbReference type="EMBL" id="DSVQ01000015">
    <property type="protein sequence ID" value="HGT39922.1"/>
    <property type="molecule type" value="Genomic_DNA"/>
</dbReference>
<dbReference type="InterPro" id="IPR051099">
    <property type="entry name" value="AGR/TXD"/>
</dbReference>
<dbReference type="AlphaFoldDB" id="A0A7C4LLA6"/>
<evidence type="ECO:0000256" key="1">
    <source>
        <dbReference type="ARBA" id="ARBA00022729"/>
    </source>
</evidence>
<accession>A0A7C4LLA6</accession>
<evidence type="ECO:0000313" key="3">
    <source>
        <dbReference type="EMBL" id="HGT39922.1"/>
    </source>
</evidence>
<dbReference type="InterPro" id="IPR036249">
    <property type="entry name" value="Thioredoxin-like_sf"/>
</dbReference>
<feature type="domain" description="Thioredoxin-like fold" evidence="2">
    <location>
        <begin position="47"/>
        <end position="135"/>
    </location>
</feature>
<sequence>MDRRQFCRTVFGIGLAALAAGEGRAFTSSKILWHKDLKTAYQVSVSRKKPMLLVFSASWCTFCHKLLRETLGEPALIAYVERHFVPVLLDYDVDTRIAQILEVESLPCTVVLSPQADLLLRKSGFARADAYRQMLQAALDAQQQILQAGARE</sequence>
<comment type="caution">
    <text evidence="3">The sequence shown here is derived from an EMBL/GenBank/DDBJ whole genome shotgun (WGS) entry which is preliminary data.</text>
</comment>
<protein>
    <submittedName>
        <fullName evidence="3">Thioredoxin family protein</fullName>
    </submittedName>
</protein>
<organism evidence="3">
    <name type="scientific">Schlesneria paludicola</name>
    <dbReference type="NCBI Taxonomy" id="360056"/>
    <lineage>
        <taxon>Bacteria</taxon>
        <taxon>Pseudomonadati</taxon>
        <taxon>Planctomycetota</taxon>
        <taxon>Planctomycetia</taxon>
        <taxon>Planctomycetales</taxon>
        <taxon>Planctomycetaceae</taxon>
        <taxon>Schlesneria</taxon>
    </lineage>
</organism>
<reference evidence="3" key="1">
    <citation type="journal article" date="2020" name="mSystems">
        <title>Genome- and Community-Level Interaction Insights into Carbon Utilization and Element Cycling Functions of Hydrothermarchaeota in Hydrothermal Sediment.</title>
        <authorList>
            <person name="Zhou Z."/>
            <person name="Liu Y."/>
            <person name="Xu W."/>
            <person name="Pan J."/>
            <person name="Luo Z.H."/>
            <person name="Li M."/>
        </authorList>
    </citation>
    <scope>NUCLEOTIDE SEQUENCE [LARGE SCALE GENOMIC DNA]</scope>
    <source>
        <strain evidence="3">SpSt-508</strain>
    </source>
</reference>
<dbReference type="PANTHER" id="PTHR15337">
    <property type="entry name" value="ANTERIOR GRADIENT PROTEIN-RELATED"/>
    <property type="match status" value="1"/>
</dbReference>
<name>A0A7C4LLA6_9PLAN</name>
<gene>
    <name evidence="3" type="ORF">ENS64_11780</name>
</gene>
<dbReference type="SUPFAM" id="SSF52833">
    <property type="entry name" value="Thioredoxin-like"/>
    <property type="match status" value="1"/>
</dbReference>
<evidence type="ECO:0000259" key="2">
    <source>
        <dbReference type="Pfam" id="PF13098"/>
    </source>
</evidence>